<keyword evidence="11" id="KW-1185">Reference proteome</keyword>
<evidence type="ECO:0000256" key="5">
    <source>
        <dbReference type="ARBA" id="ARBA00022801"/>
    </source>
</evidence>
<dbReference type="Proteomes" id="UP001595685">
    <property type="component" value="Unassembled WGS sequence"/>
</dbReference>
<keyword evidence="3" id="KW-0645">Protease</keyword>
<dbReference type="EMBL" id="JBHRWW010000012">
    <property type="protein sequence ID" value="MFC3689723.1"/>
    <property type="molecule type" value="Genomic_DNA"/>
</dbReference>
<feature type="domain" description="Peptidase M13 C-terminal" evidence="8">
    <location>
        <begin position="450"/>
        <end position="652"/>
    </location>
</feature>
<gene>
    <name evidence="10" type="ORF">ACFOLH_15350</name>
</gene>
<dbReference type="PRINTS" id="PR00786">
    <property type="entry name" value="NEPRILYSIN"/>
</dbReference>
<feature type="domain" description="Peptidase M13 N-terminal" evidence="9">
    <location>
        <begin position="20"/>
        <end position="398"/>
    </location>
</feature>
<evidence type="ECO:0000256" key="3">
    <source>
        <dbReference type="ARBA" id="ARBA00022670"/>
    </source>
</evidence>
<proteinExistence type="inferred from homology"/>
<evidence type="ECO:0000256" key="6">
    <source>
        <dbReference type="ARBA" id="ARBA00022833"/>
    </source>
</evidence>
<dbReference type="Gene3D" id="1.10.1380.10">
    <property type="entry name" value="Neutral endopeptidase , domain2"/>
    <property type="match status" value="1"/>
</dbReference>
<organism evidence="10 11">
    <name type="scientific">Aquipuribacter hungaricus</name>
    <dbReference type="NCBI Taxonomy" id="545624"/>
    <lineage>
        <taxon>Bacteria</taxon>
        <taxon>Bacillati</taxon>
        <taxon>Actinomycetota</taxon>
        <taxon>Actinomycetes</taxon>
        <taxon>Micrococcales</taxon>
        <taxon>Intrasporangiaceae</taxon>
        <taxon>Aquipuribacter</taxon>
    </lineage>
</organism>
<keyword evidence="7" id="KW-0482">Metalloprotease</keyword>
<evidence type="ECO:0000259" key="9">
    <source>
        <dbReference type="Pfam" id="PF05649"/>
    </source>
</evidence>
<evidence type="ECO:0000259" key="8">
    <source>
        <dbReference type="Pfam" id="PF01431"/>
    </source>
</evidence>
<dbReference type="InterPro" id="IPR024079">
    <property type="entry name" value="MetalloPept_cat_dom_sf"/>
</dbReference>
<keyword evidence="6" id="KW-0862">Zinc</keyword>
<comment type="cofactor">
    <cofactor evidence="1">
        <name>Zn(2+)</name>
        <dbReference type="ChEBI" id="CHEBI:29105"/>
    </cofactor>
</comment>
<dbReference type="PANTHER" id="PTHR11733">
    <property type="entry name" value="ZINC METALLOPROTEASE FAMILY M13 NEPRILYSIN-RELATED"/>
    <property type="match status" value="1"/>
</dbReference>
<dbReference type="PROSITE" id="PS51885">
    <property type="entry name" value="NEPRILYSIN"/>
    <property type="match status" value="1"/>
</dbReference>
<protein>
    <submittedName>
        <fullName evidence="10">M13 family metallopeptidase</fullName>
    </submittedName>
</protein>
<comment type="caution">
    <text evidence="10">The sequence shown here is derived from an EMBL/GenBank/DDBJ whole genome shotgun (WGS) entry which is preliminary data.</text>
</comment>
<evidence type="ECO:0000256" key="1">
    <source>
        <dbReference type="ARBA" id="ARBA00001947"/>
    </source>
</evidence>
<name>A0ABV7WKU3_9MICO</name>
<keyword evidence="4" id="KW-0479">Metal-binding</keyword>
<keyword evidence="5" id="KW-0378">Hydrolase</keyword>
<dbReference type="CDD" id="cd08662">
    <property type="entry name" value="M13"/>
    <property type="match status" value="1"/>
</dbReference>
<dbReference type="InterPro" id="IPR008753">
    <property type="entry name" value="Peptidase_M13_N"/>
</dbReference>
<evidence type="ECO:0000256" key="7">
    <source>
        <dbReference type="ARBA" id="ARBA00023049"/>
    </source>
</evidence>
<sequence>MTTQTPPASPLAHLDPSVRPQDDLFRHVNGRWLATAEIPADRSSHGSFYVLREQAEEHVRQIIEEAAASGPEPGSVARKVGDLYASFMDTDRVDALGASPLAEVVARVDAVTSVEELLRLLGTLEREGVGGAFGSYVWVDKGDPTRYLLYVSQGGLSLPDESYYRDPQHAALRDALPGHVARMLTLAGVAEGEAAEQAAATVLALETRVASTHWDTVATRDAVKTYNLTTGEQMDGLLPGWRAWADGLGLPEAGRAQLVVGEPDALQGLAAALAEEPLETWRTWLRWRVVTSLAAYLSQPLVEENFAFYGTTLSGTPQMRERWKRGVSLVEGVLGEAVGELYVARHYPPQSHARMVELVDNLIAAYRERIDSLAWMTPETKERAQAKLSAFTPKIGYPASWRDYSTVHIDPADLLGNVRRATAAETDRELGKLGGPVDRDEWLMTPQTVNAYYNPSMNEIVFPAAILQPPFFDPEVDDAYNYGGIGAVIGHEIGHGFDDQGSRYDGSGLLSDWWTDADRTAFEERTKALVEQYDAFAPAEAPERQVNGAFTLGENIGDLGGAEVALHAYRLSLGGAAPPVVDGLSGVQRFFVGFGRIWQQVTRPEEVVRRLTVDPHSPPEFRANVVRNVDAFHEAFGTSAEDGLWLEPTERVRIW</sequence>
<dbReference type="InterPro" id="IPR000718">
    <property type="entry name" value="Peptidase_M13"/>
</dbReference>
<accession>A0ABV7WKU3</accession>
<evidence type="ECO:0000313" key="11">
    <source>
        <dbReference type="Proteomes" id="UP001595685"/>
    </source>
</evidence>
<evidence type="ECO:0000313" key="10">
    <source>
        <dbReference type="EMBL" id="MFC3689723.1"/>
    </source>
</evidence>
<comment type="similarity">
    <text evidence="2">Belongs to the peptidase M13 family.</text>
</comment>
<dbReference type="SUPFAM" id="SSF55486">
    <property type="entry name" value="Metalloproteases ('zincins'), catalytic domain"/>
    <property type="match status" value="1"/>
</dbReference>
<dbReference type="InterPro" id="IPR042089">
    <property type="entry name" value="Peptidase_M13_dom_2"/>
</dbReference>
<evidence type="ECO:0000256" key="2">
    <source>
        <dbReference type="ARBA" id="ARBA00007357"/>
    </source>
</evidence>
<evidence type="ECO:0000256" key="4">
    <source>
        <dbReference type="ARBA" id="ARBA00022723"/>
    </source>
</evidence>
<dbReference type="RefSeq" id="WP_340294187.1">
    <property type="nucleotide sequence ID" value="NZ_JBBEOI010000143.1"/>
</dbReference>
<dbReference type="InterPro" id="IPR018497">
    <property type="entry name" value="Peptidase_M13_C"/>
</dbReference>
<dbReference type="Gene3D" id="3.40.390.10">
    <property type="entry name" value="Collagenase (Catalytic Domain)"/>
    <property type="match status" value="1"/>
</dbReference>
<dbReference type="PANTHER" id="PTHR11733:SF167">
    <property type="entry name" value="FI17812P1-RELATED"/>
    <property type="match status" value="1"/>
</dbReference>
<reference evidence="11" key="1">
    <citation type="journal article" date="2019" name="Int. J. Syst. Evol. Microbiol.">
        <title>The Global Catalogue of Microorganisms (GCM) 10K type strain sequencing project: providing services to taxonomists for standard genome sequencing and annotation.</title>
        <authorList>
            <consortium name="The Broad Institute Genomics Platform"/>
            <consortium name="The Broad Institute Genome Sequencing Center for Infectious Disease"/>
            <person name="Wu L."/>
            <person name="Ma J."/>
        </authorList>
    </citation>
    <scope>NUCLEOTIDE SEQUENCE [LARGE SCALE GENOMIC DNA]</scope>
    <source>
        <strain evidence="11">NCAIM B.02333</strain>
    </source>
</reference>
<dbReference type="Pfam" id="PF01431">
    <property type="entry name" value="Peptidase_M13"/>
    <property type="match status" value="1"/>
</dbReference>
<dbReference type="Pfam" id="PF05649">
    <property type="entry name" value="Peptidase_M13_N"/>
    <property type="match status" value="1"/>
</dbReference>